<dbReference type="InterPro" id="IPR011129">
    <property type="entry name" value="CSD"/>
</dbReference>
<dbReference type="InterPro" id="IPR050180">
    <property type="entry name" value="RNR_Ribonuclease"/>
</dbReference>
<dbReference type="InterPro" id="IPR013223">
    <property type="entry name" value="RNase_B_OB_dom"/>
</dbReference>
<keyword evidence="4 10" id="KW-0540">Nuclease</keyword>
<evidence type="ECO:0000313" key="14">
    <source>
        <dbReference type="Proteomes" id="UP000614200"/>
    </source>
</evidence>
<dbReference type="SMART" id="SM00316">
    <property type="entry name" value="S1"/>
    <property type="match status" value="1"/>
</dbReference>
<evidence type="ECO:0000256" key="5">
    <source>
        <dbReference type="ARBA" id="ARBA00022801"/>
    </source>
</evidence>
<dbReference type="NCBIfam" id="TIGR02063">
    <property type="entry name" value="RNase_R"/>
    <property type="match status" value="1"/>
</dbReference>
<keyword evidence="9" id="KW-0687">Ribonucleoprotein</keyword>
<dbReference type="EMBL" id="JADKNH010000007">
    <property type="protein sequence ID" value="MBF4694006.1"/>
    <property type="molecule type" value="Genomic_DNA"/>
</dbReference>
<dbReference type="NCBIfam" id="TIGR00358">
    <property type="entry name" value="3_prime_RNase"/>
    <property type="match status" value="1"/>
</dbReference>
<accession>A0ABR9ZVJ0</accession>
<protein>
    <recommendedName>
        <fullName evidence="10">Ribonuclease R</fullName>
        <shortName evidence="10">RNase R</shortName>
        <ecNumber evidence="10">3.1.13.1</ecNumber>
    </recommendedName>
</protein>
<comment type="catalytic activity">
    <reaction evidence="1 10">
        <text>Exonucleolytic cleavage in the 3'- to 5'-direction to yield nucleoside 5'-phosphates.</text>
        <dbReference type="EC" id="3.1.13.1"/>
    </reaction>
</comment>
<organism evidence="13 14">
    <name type="scientific">Fusibacter ferrireducens</name>
    <dbReference type="NCBI Taxonomy" id="2785058"/>
    <lineage>
        <taxon>Bacteria</taxon>
        <taxon>Bacillati</taxon>
        <taxon>Bacillota</taxon>
        <taxon>Clostridia</taxon>
        <taxon>Eubacteriales</taxon>
        <taxon>Eubacteriales Family XII. Incertae Sedis</taxon>
        <taxon>Fusibacter</taxon>
    </lineage>
</organism>
<dbReference type="SUPFAM" id="SSF50249">
    <property type="entry name" value="Nucleic acid-binding proteins"/>
    <property type="match status" value="4"/>
</dbReference>
<keyword evidence="6 10" id="KW-0269">Exonuclease</keyword>
<dbReference type="Pfam" id="PF00773">
    <property type="entry name" value="RNB"/>
    <property type="match status" value="1"/>
</dbReference>
<evidence type="ECO:0000256" key="8">
    <source>
        <dbReference type="ARBA" id="ARBA00022980"/>
    </source>
</evidence>
<proteinExistence type="inferred from homology"/>
<comment type="similarity">
    <text evidence="10">Belongs to the RNR ribonuclease family. RNase R subfamily.</text>
</comment>
<dbReference type="InterPro" id="IPR001900">
    <property type="entry name" value="RNase_II/R"/>
</dbReference>
<evidence type="ECO:0000256" key="1">
    <source>
        <dbReference type="ARBA" id="ARBA00001849"/>
    </source>
</evidence>
<evidence type="ECO:0000256" key="2">
    <source>
        <dbReference type="ARBA" id="ARBA00004496"/>
    </source>
</evidence>
<feature type="domain" description="S1 motif" evidence="12">
    <location>
        <begin position="624"/>
        <end position="704"/>
    </location>
</feature>
<comment type="function">
    <text evidence="10">3'-5' exoribonuclease that releases 5'-nucleoside monophosphates and is involved in maturation of structured RNAs.</text>
</comment>
<keyword evidence="11" id="KW-0175">Coiled coil</keyword>
<sequence length="704" mass="80941">MNKEYLLQFFKSNSERAFIEMDLVEQMNVDKEDIPLMFTYLDEMVAEAKLIKTKKGKYALPEFFQIYVGKIQMTAKGFGFAIIESVEMRDVFIPSSALFGAMNGDKVMIKLTKVGGADKKSEGEVIKIVERSNTVIVGTYEESKNFGFVVPDDQRIRSDIFISRNNALGAKQGDKVVVEISKWPEDRRNPEGKITEILGQTGEPGVDILSIIRTYKLPEVFNTKVLQEAENIPIEVEEDEIKKREDFRDYKVVTIDGKDAKDLDDAVHVIKLPNGNYELGVHIADVSYYVRERSKIDKEALRRATSVYLLNRVIPMLPERLSNGICSLNPQVNRLTMSCVMEIDPNGDVVNHRICESVIKTVERMNYDDVSDIVEGKISHELKEKYETLFGEFENMKELSLILRKKRNRRGAIDFDFAESKIQLDGEGKPIFVGKLERRIGHKIIEEFMLAANETVAEHMFWLELPFVYRIHEIPNEEKIETLNKFLHNFGKKIKGNSEDLHPKAIQQMLSEVKGSQEEHVISKLTLRSLKQARYSPNNDGHFGLAAKYYCHFTSPIRRYPDLQIHRVIRDMLQGKLNGDRIKALRAIVDEVSLQSSEKERNAELAERDVDDMKKAEYMMSHIGEQFTGLISTITSFGMFVELENTIEGLVRMEYLDDDYYVYDEEHMQLVGERTKNVYKLGQTVEVEVIKADATLRQVDFDLV</sequence>
<dbReference type="PROSITE" id="PS50126">
    <property type="entry name" value="S1"/>
    <property type="match status" value="1"/>
</dbReference>
<evidence type="ECO:0000256" key="6">
    <source>
        <dbReference type="ARBA" id="ARBA00022839"/>
    </source>
</evidence>
<dbReference type="Pfam" id="PF17876">
    <property type="entry name" value="CSD2"/>
    <property type="match status" value="1"/>
</dbReference>
<dbReference type="Pfam" id="PF08206">
    <property type="entry name" value="OB_RNB"/>
    <property type="match status" value="1"/>
</dbReference>
<dbReference type="InterPro" id="IPR012340">
    <property type="entry name" value="NA-bd_OB-fold"/>
</dbReference>
<dbReference type="SMART" id="SM00955">
    <property type="entry name" value="RNB"/>
    <property type="match status" value="1"/>
</dbReference>
<dbReference type="RefSeq" id="WP_194702240.1">
    <property type="nucleotide sequence ID" value="NZ_JADKNH010000007.1"/>
</dbReference>
<evidence type="ECO:0000256" key="3">
    <source>
        <dbReference type="ARBA" id="ARBA00022490"/>
    </source>
</evidence>
<dbReference type="Proteomes" id="UP000614200">
    <property type="component" value="Unassembled WGS sequence"/>
</dbReference>
<dbReference type="HAMAP" id="MF_01895">
    <property type="entry name" value="RNase_R"/>
    <property type="match status" value="1"/>
</dbReference>
<name>A0ABR9ZVJ0_9FIRM</name>
<keyword evidence="5 10" id="KW-0378">Hydrolase</keyword>
<dbReference type="EC" id="3.1.13.1" evidence="10"/>
<dbReference type="InterPro" id="IPR004476">
    <property type="entry name" value="RNase_II/RNase_R"/>
</dbReference>
<dbReference type="Gene3D" id="2.40.50.140">
    <property type="entry name" value="Nucleic acid-binding proteins"/>
    <property type="match status" value="3"/>
</dbReference>
<evidence type="ECO:0000256" key="4">
    <source>
        <dbReference type="ARBA" id="ARBA00022722"/>
    </source>
</evidence>
<dbReference type="SMART" id="SM00357">
    <property type="entry name" value="CSP"/>
    <property type="match status" value="2"/>
</dbReference>
<keyword evidence="14" id="KW-1185">Reference proteome</keyword>
<dbReference type="InterPro" id="IPR011805">
    <property type="entry name" value="RNase_R"/>
</dbReference>
<comment type="subcellular location">
    <subcellularLocation>
        <location evidence="2 10">Cytoplasm</location>
    </subcellularLocation>
</comment>
<evidence type="ECO:0000256" key="7">
    <source>
        <dbReference type="ARBA" id="ARBA00022884"/>
    </source>
</evidence>
<dbReference type="InterPro" id="IPR040476">
    <property type="entry name" value="CSD2"/>
</dbReference>
<comment type="caution">
    <text evidence="13">The sequence shown here is derived from an EMBL/GenBank/DDBJ whole genome shotgun (WGS) entry which is preliminary data.</text>
</comment>
<dbReference type="CDD" id="cd06089">
    <property type="entry name" value="KOW_RPL26"/>
    <property type="match status" value="1"/>
</dbReference>
<keyword evidence="7 10" id="KW-0694">RNA-binding</keyword>
<dbReference type="Pfam" id="PF00575">
    <property type="entry name" value="S1"/>
    <property type="match status" value="1"/>
</dbReference>
<dbReference type="CDD" id="cd04471">
    <property type="entry name" value="S1_RNase_R"/>
    <property type="match status" value="1"/>
</dbReference>
<dbReference type="PANTHER" id="PTHR23355:SF9">
    <property type="entry name" value="DIS3-LIKE EXONUCLEASE 2"/>
    <property type="match status" value="1"/>
</dbReference>
<keyword evidence="8" id="KW-0689">Ribosomal protein</keyword>
<keyword evidence="3 10" id="KW-0963">Cytoplasm</keyword>
<evidence type="ECO:0000256" key="10">
    <source>
        <dbReference type="HAMAP-Rule" id="MF_01895"/>
    </source>
</evidence>
<reference evidence="13 14" key="1">
    <citation type="submission" date="2020-11" db="EMBL/GenBank/DDBJ databases">
        <title>Fusibacter basophilias sp. nov.</title>
        <authorList>
            <person name="Qiu D."/>
        </authorList>
    </citation>
    <scope>NUCLEOTIDE SEQUENCE [LARGE SCALE GENOMIC DNA]</scope>
    <source>
        <strain evidence="13 14">Q10-2</strain>
    </source>
</reference>
<evidence type="ECO:0000256" key="9">
    <source>
        <dbReference type="ARBA" id="ARBA00023274"/>
    </source>
</evidence>
<dbReference type="InterPro" id="IPR041988">
    <property type="entry name" value="Ribosomal_uL24_KOW"/>
</dbReference>
<evidence type="ECO:0000256" key="11">
    <source>
        <dbReference type="SAM" id="Coils"/>
    </source>
</evidence>
<evidence type="ECO:0000313" key="13">
    <source>
        <dbReference type="EMBL" id="MBF4694006.1"/>
    </source>
</evidence>
<feature type="coiled-coil region" evidence="11">
    <location>
        <begin position="589"/>
        <end position="616"/>
    </location>
</feature>
<dbReference type="InterPro" id="IPR003029">
    <property type="entry name" value="S1_domain"/>
</dbReference>
<gene>
    <name evidence="10 13" type="primary">rnr</name>
    <name evidence="13" type="ORF">ISU02_12875</name>
</gene>
<dbReference type="PANTHER" id="PTHR23355">
    <property type="entry name" value="RIBONUCLEASE"/>
    <property type="match status" value="1"/>
</dbReference>
<evidence type="ECO:0000259" key="12">
    <source>
        <dbReference type="PROSITE" id="PS50126"/>
    </source>
</evidence>